<evidence type="ECO:0000313" key="2">
    <source>
        <dbReference type="EMBL" id="GAV01235.1"/>
    </source>
</evidence>
<accession>A0A1D1VHX5</accession>
<feature type="compositionally biased region" description="Polar residues" evidence="1">
    <location>
        <begin position="1"/>
        <end position="12"/>
    </location>
</feature>
<protein>
    <submittedName>
        <fullName evidence="2">Uncharacterized protein</fullName>
    </submittedName>
</protein>
<evidence type="ECO:0000256" key="1">
    <source>
        <dbReference type="SAM" id="MobiDB-lite"/>
    </source>
</evidence>
<dbReference type="EMBL" id="BDGG01000007">
    <property type="protein sequence ID" value="GAV01235.1"/>
    <property type="molecule type" value="Genomic_DNA"/>
</dbReference>
<dbReference type="Proteomes" id="UP000186922">
    <property type="component" value="Unassembled WGS sequence"/>
</dbReference>
<gene>
    <name evidence="2" type="primary">RvY_11976-1</name>
    <name evidence="2" type="synonym">RvY_11976.1</name>
    <name evidence="2" type="ORF">RvY_11976</name>
</gene>
<keyword evidence="3" id="KW-1185">Reference proteome</keyword>
<evidence type="ECO:0000313" key="3">
    <source>
        <dbReference type="Proteomes" id="UP000186922"/>
    </source>
</evidence>
<dbReference type="AlphaFoldDB" id="A0A1D1VHX5"/>
<comment type="caution">
    <text evidence="2">The sequence shown here is derived from an EMBL/GenBank/DDBJ whole genome shotgun (WGS) entry which is preliminary data.</text>
</comment>
<feature type="region of interest" description="Disordered" evidence="1">
    <location>
        <begin position="1"/>
        <end position="22"/>
    </location>
</feature>
<name>A0A1D1VHX5_RAMVA</name>
<reference evidence="2 3" key="1">
    <citation type="journal article" date="2016" name="Nat. Commun.">
        <title>Extremotolerant tardigrade genome and improved radiotolerance of human cultured cells by tardigrade-unique protein.</title>
        <authorList>
            <person name="Hashimoto T."/>
            <person name="Horikawa D.D."/>
            <person name="Saito Y."/>
            <person name="Kuwahara H."/>
            <person name="Kozuka-Hata H."/>
            <person name="Shin-I T."/>
            <person name="Minakuchi Y."/>
            <person name="Ohishi K."/>
            <person name="Motoyama A."/>
            <person name="Aizu T."/>
            <person name="Enomoto A."/>
            <person name="Kondo K."/>
            <person name="Tanaka S."/>
            <person name="Hara Y."/>
            <person name="Koshikawa S."/>
            <person name="Sagara H."/>
            <person name="Miura T."/>
            <person name="Yokobori S."/>
            <person name="Miyagawa K."/>
            <person name="Suzuki Y."/>
            <person name="Kubo T."/>
            <person name="Oyama M."/>
            <person name="Kohara Y."/>
            <person name="Fujiyama A."/>
            <person name="Arakawa K."/>
            <person name="Katayama T."/>
            <person name="Toyoda A."/>
            <person name="Kunieda T."/>
        </authorList>
    </citation>
    <scope>NUCLEOTIDE SEQUENCE [LARGE SCALE GENOMIC DNA]</scope>
    <source>
        <strain evidence="2 3">YOKOZUNA-1</strain>
    </source>
</reference>
<proteinExistence type="predicted"/>
<organism evidence="2 3">
    <name type="scientific">Ramazzottius varieornatus</name>
    <name type="common">Water bear</name>
    <name type="synonym">Tardigrade</name>
    <dbReference type="NCBI Taxonomy" id="947166"/>
    <lineage>
        <taxon>Eukaryota</taxon>
        <taxon>Metazoa</taxon>
        <taxon>Ecdysozoa</taxon>
        <taxon>Tardigrada</taxon>
        <taxon>Eutardigrada</taxon>
        <taxon>Parachela</taxon>
        <taxon>Hypsibioidea</taxon>
        <taxon>Ramazzottiidae</taxon>
        <taxon>Ramazzottius</taxon>
    </lineage>
</organism>
<sequence>MRAQTSRNPSDTAQHRDDGTSVHPAGLVGILVRSNSPNQCFQSFIRPLGPFFCKKSATKATEAIKSRTQFSNIKNPQCIVQLVCQVPQFPSLQAGFPQQRQLSFRVLLAESQRFDHLNDLAESFSPHKDQ</sequence>